<accession>A0AAP5H6H5</accession>
<protein>
    <submittedName>
        <fullName evidence="1">Uncharacterized protein</fullName>
    </submittedName>
</protein>
<dbReference type="AlphaFoldDB" id="A0AAP5H6H5"/>
<evidence type="ECO:0000313" key="2">
    <source>
        <dbReference type="Proteomes" id="UP001254832"/>
    </source>
</evidence>
<comment type="caution">
    <text evidence="1">The sequence shown here is derived from an EMBL/GenBank/DDBJ whole genome shotgun (WGS) entry which is preliminary data.</text>
</comment>
<dbReference type="EMBL" id="JAVDTR010000014">
    <property type="protein sequence ID" value="MDR6725921.1"/>
    <property type="molecule type" value="Genomic_DNA"/>
</dbReference>
<evidence type="ECO:0000313" key="1">
    <source>
        <dbReference type="EMBL" id="MDR6725921.1"/>
    </source>
</evidence>
<organism evidence="1 2">
    <name type="scientific">Paenibacillus amylolyticus</name>
    <dbReference type="NCBI Taxonomy" id="1451"/>
    <lineage>
        <taxon>Bacteria</taxon>
        <taxon>Bacillati</taxon>
        <taxon>Bacillota</taxon>
        <taxon>Bacilli</taxon>
        <taxon>Bacillales</taxon>
        <taxon>Paenibacillaceae</taxon>
        <taxon>Paenibacillus</taxon>
    </lineage>
</organism>
<name>A0AAP5H6H5_PAEAM</name>
<reference evidence="1" key="1">
    <citation type="submission" date="2023-07" db="EMBL/GenBank/DDBJ databases">
        <title>Sorghum-associated microbial communities from plants grown in Nebraska, USA.</title>
        <authorList>
            <person name="Schachtman D."/>
        </authorList>
    </citation>
    <scope>NUCLEOTIDE SEQUENCE</scope>
    <source>
        <strain evidence="1">BE80</strain>
    </source>
</reference>
<sequence>MIGSREEANKKKTRSIQDINPTGASYFVCRVVNEYAKLIYDRELLLKAYS</sequence>
<dbReference type="Proteomes" id="UP001254832">
    <property type="component" value="Unassembled WGS sequence"/>
</dbReference>
<gene>
    <name evidence="1" type="ORF">J2W91_004426</name>
</gene>
<proteinExistence type="predicted"/>